<keyword evidence="1" id="KW-0732">Signal</keyword>
<organism evidence="2 3">
    <name type="scientific">Loktanella salsilacus</name>
    <dbReference type="NCBI Taxonomy" id="195913"/>
    <lineage>
        <taxon>Bacteria</taxon>
        <taxon>Pseudomonadati</taxon>
        <taxon>Pseudomonadota</taxon>
        <taxon>Alphaproteobacteria</taxon>
        <taxon>Rhodobacterales</taxon>
        <taxon>Roseobacteraceae</taxon>
        <taxon>Loktanella</taxon>
    </lineage>
</organism>
<name>A0A1I4IJV7_9RHOB</name>
<evidence type="ECO:0000313" key="2">
    <source>
        <dbReference type="EMBL" id="SFL54608.1"/>
    </source>
</evidence>
<dbReference type="Gene3D" id="1.20.120.10">
    <property type="entry name" value="Cytochrome c/b562"/>
    <property type="match status" value="1"/>
</dbReference>
<dbReference type="InterPro" id="IPR002321">
    <property type="entry name" value="Cyt_c_II"/>
</dbReference>
<evidence type="ECO:0000256" key="1">
    <source>
        <dbReference type="SAM" id="SignalP"/>
    </source>
</evidence>
<dbReference type="GO" id="GO:0005506">
    <property type="term" value="F:iron ion binding"/>
    <property type="evidence" value="ECO:0007669"/>
    <property type="project" value="InterPro"/>
</dbReference>
<feature type="signal peptide" evidence="1">
    <location>
        <begin position="1"/>
        <end position="21"/>
    </location>
</feature>
<dbReference type="GO" id="GO:0022900">
    <property type="term" value="P:electron transport chain"/>
    <property type="evidence" value="ECO:0007669"/>
    <property type="project" value="InterPro"/>
</dbReference>
<dbReference type="GO" id="GO:0009055">
    <property type="term" value="F:electron transfer activity"/>
    <property type="evidence" value="ECO:0007669"/>
    <property type="project" value="InterPro"/>
</dbReference>
<dbReference type="EMBL" id="FOTF01000027">
    <property type="protein sequence ID" value="SFL54608.1"/>
    <property type="molecule type" value="Genomic_DNA"/>
</dbReference>
<proteinExistence type="predicted"/>
<reference evidence="3" key="1">
    <citation type="submission" date="2016-10" db="EMBL/GenBank/DDBJ databases">
        <authorList>
            <person name="Varghese N."/>
            <person name="Submissions S."/>
        </authorList>
    </citation>
    <scope>NUCLEOTIDE SEQUENCE [LARGE SCALE GENOMIC DNA]</scope>
    <source>
        <strain evidence="3">DSM 16199</strain>
    </source>
</reference>
<accession>A0A1I4IJV7</accession>
<dbReference type="RefSeq" id="WP_090191372.1">
    <property type="nucleotide sequence ID" value="NZ_FOTF01000027.1"/>
</dbReference>
<dbReference type="PROSITE" id="PS51009">
    <property type="entry name" value="CYTCII"/>
    <property type="match status" value="1"/>
</dbReference>
<evidence type="ECO:0000313" key="3">
    <source>
        <dbReference type="Proteomes" id="UP000199550"/>
    </source>
</evidence>
<dbReference type="Proteomes" id="UP000199550">
    <property type="component" value="Unassembled WGS sequence"/>
</dbReference>
<protein>
    <submittedName>
        <fullName evidence="2">Cytochrome c556</fullName>
    </submittedName>
</protein>
<dbReference type="InterPro" id="IPR010980">
    <property type="entry name" value="Cyt_c/b562"/>
</dbReference>
<dbReference type="OrthoDB" id="8115790at2"/>
<dbReference type="Pfam" id="PF01322">
    <property type="entry name" value="Cytochrom_C_2"/>
    <property type="match status" value="1"/>
</dbReference>
<feature type="chain" id="PRO_5011618701" evidence="1">
    <location>
        <begin position="22"/>
        <end position="218"/>
    </location>
</feature>
<keyword evidence="3" id="KW-1185">Reference proteome</keyword>
<gene>
    <name evidence="2" type="ORF">SAMN04488004_1275</name>
</gene>
<dbReference type="AlphaFoldDB" id="A0A1I4IJV7"/>
<dbReference type="STRING" id="195913.SAMN04488004_1275"/>
<sequence>MKRSITIGAIIASSLGAAALAHSGATGVVLERMNGMSAMKKVMGELAPMMRGEVPYDVAAAQKGAATIMAHAGGGMVKLFPEEAIPATSYAVPALWERWDDFSDLADLLESQAFGLAMAIPNGLTAPEPPSPPHDMEAMNNMSDMVGMTDAVVQPSQDLTVAQLMGVEPTADAHTSPTVLPEERESSSLDYTMMAAPAAFEMVSQTCAACHSQFRRGS</sequence>
<dbReference type="GO" id="GO:0020037">
    <property type="term" value="F:heme binding"/>
    <property type="evidence" value="ECO:0007669"/>
    <property type="project" value="InterPro"/>
</dbReference>
<dbReference type="SUPFAM" id="SSF47175">
    <property type="entry name" value="Cytochromes"/>
    <property type="match status" value="1"/>
</dbReference>